<proteinExistence type="predicted"/>
<evidence type="ECO:0000256" key="1">
    <source>
        <dbReference type="SAM" id="MobiDB-lite"/>
    </source>
</evidence>
<dbReference type="EMBL" id="JAUUTY010000376">
    <property type="protein sequence ID" value="KAK1601673.1"/>
    <property type="molecule type" value="Genomic_DNA"/>
</dbReference>
<keyword evidence="3" id="KW-1185">Reference proteome</keyword>
<name>A0AAD8QFG3_LOLMU</name>
<dbReference type="AlphaFoldDB" id="A0AAD8QFG3"/>
<feature type="compositionally biased region" description="Basic and acidic residues" evidence="1">
    <location>
        <begin position="205"/>
        <end position="220"/>
    </location>
</feature>
<feature type="region of interest" description="Disordered" evidence="1">
    <location>
        <begin position="294"/>
        <end position="327"/>
    </location>
</feature>
<sequence length="469" mass="54568">MVQKLSLYEQRHPDVYQDKFKRAVVLVEADEDEGSAGDQEVAVAEWTRGASPVSCKWVKPQGPPRGFDFDVTKAEQIFDLLLKEKQLKIQMAIEQGRLIFSQYAMKVDTHPFPAVNMVECTYPGGCQPGFSFNINMVGPGHHSGKDRDEGSCSHDNDKEEAVPRDRLRHDGKRYITEGEVKNVRYQRPLSDHLLNKYVSQYDQRRRYDNDDERDRLASRDARRHRRHDRDEERYERHAKEKSREQDDVDRHWDCPFFRHCWDSGMSRLPTIGNCLECRQKKKDAANVSVFKRLGPLPPRNKHAESSRVEDLEELEDDDEEEEHKYHRPRWCPDGLSRSQKRRVQRLRGLEEAERIYQLRVQDADFDQVGLQLSFEAFCFLEGVNNESFLSFDELFCCPNLLFEGLRPFAQGRQFNSAARGVSFGVQGSLLLIKPWAFCLQYRLSMEEEVIGSGVSAVVWPSWPPSQLHS</sequence>
<reference evidence="2" key="1">
    <citation type="submission" date="2023-07" db="EMBL/GenBank/DDBJ databases">
        <title>A chromosome-level genome assembly of Lolium multiflorum.</title>
        <authorList>
            <person name="Chen Y."/>
            <person name="Copetti D."/>
            <person name="Kolliker R."/>
            <person name="Studer B."/>
        </authorList>
    </citation>
    <scope>NUCLEOTIDE SEQUENCE</scope>
    <source>
        <strain evidence="2">02402/16</strain>
        <tissue evidence="2">Leaf</tissue>
    </source>
</reference>
<organism evidence="2 3">
    <name type="scientific">Lolium multiflorum</name>
    <name type="common">Italian ryegrass</name>
    <name type="synonym">Lolium perenne subsp. multiflorum</name>
    <dbReference type="NCBI Taxonomy" id="4521"/>
    <lineage>
        <taxon>Eukaryota</taxon>
        <taxon>Viridiplantae</taxon>
        <taxon>Streptophyta</taxon>
        <taxon>Embryophyta</taxon>
        <taxon>Tracheophyta</taxon>
        <taxon>Spermatophyta</taxon>
        <taxon>Magnoliopsida</taxon>
        <taxon>Liliopsida</taxon>
        <taxon>Poales</taxon>
        <taxon>Poaceae</taxon>
        <taxon>BOP clade</taxon>
        <taxon>Pooideae</taxon>
        <taxon>Poodae</taxon>
        <taxon>Poeae</taxon>
        <taxon>Poeae Chloroplast Group 2 (Poeae type)</taxon>
        <taxon>Loliodinae</taxon>
        <taxon>Loliinae</taxon>
        <taxon>Lolium</taxon>
    </lineage>
</organism>
<feature type="region of interest" description="Disordered" evidence="1">
    <location>
        <begin position="141"/>
        <end position="173"/>
    </location>
</feature>
<feature type="region of interest" description="Disordered" evidence="1">
    <location>
        <begin position="205"/>
        <end position="245"/>
    </location>
</feature>
<feature type="compositionally biased region" description="Basic and acidic residues" evidence="1">
    <location>
        <begin position="228"/>
        <end position="245"/>
    </location>
</feature>
<protein>
    <submittedName>
        <fullName evidence="2">Uncharacterized protein</fullName>
    </submittedName>
</protein>
<accession>A0AAD8QFG3</accession>
<evidence type="ECO:0000313" key="2">
    <source>
        <dbReference type="EMBL" id="KAK1601673.1"/>
    </source>
</evidence>
<gene>
    <name evidence="2" type="ORF">QYE76_007753</name>
</gene>
<comment type="caution">
    <text evidence="2">The sequence shown here is derived from an EMBL/GenBank/DDBJ whole genome shotgun (WGS) entry which is preliminary data.</text>
</comment>
<dbReference type="Proteomes" id="UP001231189">
    <property type="component" value="Unassembled WGS sequence"/>
</dbReference>
<evidence type="ECO:0000313" key="3">
    <source>
        <dbReference type="Proteomes" id="UP001231189"/>
    </source>
</evidence>
<feature type="compositionally biased region" description="Basic and acidic residues" evidence="1">
    <location>
        <begin position="143"/>
        <end position="173"/>
    </location>
</feature>
<feature type="compositionally biased region" description="Acidic residues" evidence="1">
    <location>
        <begin position="310"/>
        <end position="321"/>
    </location>
</feature>